<dbReference type="RefSeq" id="WP_136948283.1">
    <property type="nucleotide sequence ID" value="NZ_SWFM01000005.1"/>
</dbReference>
<dbReference type="CDD" id="cd04301">
    <property type="entry name" value="NAT_SF"/>
    <property type="match status" value="1"/>
</dbReference>
<dbReference type="Gene3D" id="3.40.630.30">
    <property type="match status" value="1"/>
</dbReference>
<protein>
    <submittedName>
        <fullName evidence="2">GNAT family N-acetyltransferase</fullName>
    </submittedName>
</protein>
<dbReference type="GO" id="GO:0016747">
    <property type="term" value="F:acyltransferase activity, transferring groups other than amino-acyl groups"/>
    <property type="evidence" value="ECO:0007669"/>
    <property type="project" value="InterPro"/>
</dbReference>
<dbReference type="Proteomes" id="UP000310541">
    <property type="component" value="Unassembled WGS sequence"/>
</dbReference>
<gene>
    <name evidence="2" type="ORF">FBF83_16735</name>
</gene>
<dbReference type="InterPro" id="IPR016181">
    <property type="entry name" value="Acyl_CoA_acyltransferase"/>
</dbReference>
<feature type="domain" description="N-acetyltransferase" evidence="1">
    <location>
        <begin position="1"/>
        <end position="174"/>
    </location>
</feature>
<evidence type="ECO:0000259" key="1">
    <source>
        <dbReference type="PROSITE" id="PS51186"/>
    </source>
</evidence>
<proteinExistence type="predicted"/>
<dbReference type="SUPFAM" id="SSF55729">
    <property type="entry name" value="Acyl-CoA N-acyltransferases (Nat)"/>
    <property type="match status" value="1"/>
</dbReference>
<reference evidence="2 3" key="1">
    <citation type="submission" date="2019-04" db="EMBL/GenBank/DDBJ databases">
        <title>Genome sequence of Bacillus hwajinpoensis strain Y2.</title>
        <authorList>
            <person name="Fair J.L."/>
            <person name="Maclea K.S."/>
        </authorList>
    </citation>
    <scope>NUCLEOTIDE SEQUENCE [LARGE SCALE GENOMIC DNA]</scope>
    <source>
        <strain evidence="2 3">Y2</strain>
    </source>
</reference>
<dbReference type="AlphaFoldDB" id="A0A4U1MF16"/>
<evidence type="ECO:0000313" key="3">
    <source>
        <dbReference type="Proteomes" id="UP000310541"/>
    </source>
</evidence>
<dbReference type="OrthoDB" id="5292888at2"/>
<keyword evidence="2" id="KW-0808">Transferase</keyword>
<dbReference type="Pfam" id="PF00583">
    <property type="entry name" value="Acetyltransf_1"/>
    <property type="match status" value="1"/>
</dbReference>
<comment type="caution">
    <text evidence="2">The sequence shown here is derived from an EMBL/GenBank/DDBJ whole genome shotgun (WGS) entry which is preliminary data.</text>
</comment>
<dbReference type="EMBL" id="SWFM01000005">
    <property type="protein sequence ID" value="TKD68840.1"/>
    <property type="molecule type" value="Genomic_DNA"/>
</dbReference>
<sequence length="174" mass="19824">MEIRKAVVEDASEIAFVHVNSWRTTYQRLIPDDYLASLDVQIREARWRKSLEEGNTIFIVVNHENNIVGFANGGGNRNTKYPYDSELYAIYMLEEAQRQGAGSQLIAYVAKHLIEEGFHSMLVWVLNGNPAAQFYEHLHPVRIAEEEVTIGGKTLQETAFGWDDLTSLLKNNLI</sequence>
<accession>A0A4U1MF16</accession>
<organism evidence="2 3">
    <name type="scientific">Guptibacillus hwajinpoensis</name>
    <dbReference type="NCBI Taxonomy" id="208199"/>
    <lineage>
        <taxon>Bacteria</taxon>
        <taxon>Bacillati</taxon>
        <taxon>Bacillota</taxon>
        <taxon>Bacilli</taxon>
        <taxon>Bacillales</taxon>
        <taxon>Guptibacillaceae</taxon>
        <taxon>Guptibacillus</taxon>
    </lineage>
</organism>
<name>A0A4U1MF16_9BACL</name>
<dbReference type="InterPro" id="IPR000182">
    <property type="entry name" value="GNAT_dom"/>
</dbReference>
<evidence type="ECO:0000313" key="2">
    <source>
        <dbReference type="EMBL" id="TKD68840.1"/>
    </source>
</evidence>
<dbReference type="PROSITE" id="PS51186">
    <property type="entry name" value="GNAT"/>
    <property type="match status" value="1"/>
</dbReference>